<organism evidence="1 2">
    <name type="scientific">Cupriavidus oxalaticus</name>
    <dbReference type="NCBI Taxonomy" id="96344"/>
    <lineage>
        <taxon>Bacteria</taxon>
        <taxon>Pseudomonadati</taxon>
        <taxon>Pseudomonadota</taxon>
        <taxon>Betaproteobacteria</taxon>
        <taxon>Burkholderiales</taxon>
        <taxon>Burkholderiaceae</taxon>
        <taxon>Cupriavidus</taxon>
    </lineage>
</organism>
<sequence>MYWVNIQYDCANSSRGFRANHAGHRPNANLPSGIRALRRFACFGSQRAVRAEVLHRSARWDVYDHCKRAQELWWLLGIRFAPSGPGGLRRIAKR</sequence>
<dbReference type="AlphaFoldDB" id="A0A976GBY5"/>
<dbReference type="Proteomes" id="UP000256862">
    <property type="component" value="Plasmid CO2235_mp"/>
</dbReference>
<accession>A0A976GBY5</accession>
<name>A0A976GBY5_9BURK</name>
<evidence type="ECO:0000313" key="2">
    <source>
        <dbReference type="Proteomes" id="UP000256862"/>
    </source>
</evidence>
<proteinExistence type="predicted"/>
<protein>
    <submittedName>
        <fullName evidence="1">Uncharacterized protein</fullName>
    </submittedName>
</protein>
<reference evidence="1 2" key="1">
    <citation type="submission" date="2018-01" db="EMBL/GenBank/DDBJ databases">
        <authorList>
            <person name="Clerissi C."/>
        </authorList>
    </citation>
    <scope>NUCLEOTIDE SEQUENCE [LARGE SCALE GENOMIC DNA]</scope>
    <source>
        <strain evidence="1">Cupriavidus oxalaticus LMG 2235</strain>
        <plasmid evidence="2">co2235_mp</plasmid>
    </source>
</reference>
<geneLocation type="plasmid" evidence="2">
    <name>co2235_mp</name>
</geneLocation>
<dbReference type="EMBL" id="OGUS01000135">
    <property type="protein sequence ID" value="SPC19161.1"/>
    <property type="molecule type" value="Genomic_DNA"/>
</dbReference>
<comment type="caution">
    <text evidence="1">The sequence shown here is derived from an EMBL/GenBank/DDBJ whole genome shotgun (WGS) entry which is preliminary data.</text>
</comment>
<gene>
    <name evidence="1" type="ORF">CO2235_MP120010</name>
</gene>
<evidence type="ECO:0000313" key="1">
    <source>
        <dbReference type="EMBL" id="SPC19161.1"/>
    </source>
</evidence>